<evidence type="ECO:0000313" key="3">
    <source>
        <dbReference type="Proteomes" id="UP000249522"/>
    </source>
</evidence>
<name>A0A2W1L4D4_9BACL</name>
<dbReference type="InterPro" id="IPR039793">
    <property type="entry name" value="UROS/Hem4"/>
</dbReference>
<evidence type="ECO:0000259" key="1">
    <source>
        <dbReference type="Pfam" id="PF02602"/>
    </source>
</evidence>
<dbReference type="InterPro" id="IPR036108">
    <property type="entry name" value="4pyrrol_syn_uPrphyn_synt_sf"/>
</dbReference>
<dbReference type="OrthoDB" id="9775656at2"/>
<dbReference type="Proteomes" id="UP000249522">
    <property type="component" value="Unassembled WGS sequence"/>
</dbReference>
<evidence type="ECO:0000313" key="2">
    <source>
        <dbReference type="EMBL" id="PZD93040.1"/>
    </source>
</evidence>
<dbReference type="Gene3D" id="3.40.50.10090">
    <property type="match status" value="2"/>
</dbReference>
<dbReference type="GO" id="GO:0006780">
    <property type="term" value="P:uroporphyrinogen III biosynthetic process"/>
    <property type="evidence" value="ECO:0007669"/>
    <property type="project" value="InterPro"/>
</dbReference>
<dbReference type="EMBL" id="QKRB01000060">
    <property type="protein sequence ID" value="PZD93040.1"/>
    <property type="molecule type" value="Genomic_DNA"/>
</dbReference>
<dbReference type="AlphaFoldDB" id="A0A2W1L4D4"/>
<dbReference type="PANTHER" id="PTHR40082:SF1">
    <property type="entry name" value="BLR5956 PROTEIN"/>
    <property type="match status" value="1"/>
</dbReference>
<dbReference type="SUPFAM" id="SSF69618">
    <property type="entry name" value="HemD-like"/>
    <property type="match status" value="1"/>
</dbReference>
<organism evidence="2 3">
    <name type="scientific">Paenibacillus sambharensis</name>
    <dbReference type="NCBI Taxonomy" id="1803190"/>
    <lineage>
        <taxon>Bacteria</taxon>
        <taxon>Bacillati</taxon>
        <taxon>Bacillota</taxon>
        <taxon>Bacilli</taxon>
        <taxon>Bacillales</taxon>
        <taxon>Paenibacillaceae</taxon>
        <taxon>Paenibacillus</taxon>
    </lineage>
</organism>
<dbReference type="CDD" id="cd06578">
    <property type="entry name" value="HemD"/>
    <property type="match status" value="1"/>
</dbReference>
<keyword evidence="3" id="KW-1185">Reference proteome</keyword>
<proteinExistence type="predicted"/>
<reference evidence="2 3" key="1">
    <citation type="submission" date="2018-06" db="EMBL/GenBank/DDBJ databases">
        <title>Paenibacillus imtechensis sp. nov.</title>
        <authorList>
            <person name="Pinnaka A.K."/>
            <person name="Singh H."/>
            <person name="Kaur M."/>
        </authorList>
    </citation>
    <scope>NUCLEOTIDE SEQUENCE [LARGE SCALE GENOMIC DNA]</scope>
    <source>
        <strain evidence="2 3">SMB1</strain>
    </source>
</reference>
<dbReference type="NCBIfam" id="NF004584">
    <property type="entry name" value="PRK05928.2-1"/>
    <property type="match status" value="1"/>
</dbReference>
<gene>
    <name evidence="2" type="ORF">DNH61_24975</name>
</gene>
<dbReference type="InterPro" id="IPR003754">
    <property type="entry name" value="4pyrrol_synth_uPrphyn_synth"/>
</dbReference>
<feature type="domain" description="Tetrapyrrole biosynthesis uroporphyrinogen III synthase" evidence="1">
    <location>
        <begin position="27"/>
        <end position="267"/>
    </location>
</feature>
<dbReference type="PANTHER" id="PTHR40082">
    <property type="entry name" value="BLR5956 PROTEIN"/>
    <property type="match status" value="1"/>
</dbReference>
<sequence>MERGRDKPMSHLEGKRIVIAGSQNIDKMSDIIVKYGGVPVVRSMQGLSFTDDQKVDEDVRNLIREGTDWAIFTTGIGFNALYNSAERLDMLPEFVETLKKAKVAGRGYRTIFNLKNAGIAPSVIADDGSIRSVANKLEHHDMTGKRVWIQLHGQPHSELIDVMKSQNVSDLQVSLPYYYEPPAEETLKQLVEELREGAVDAVCFTTRAQIGYLFDYVRTAGSLEEIKEAFEHKVLAVAVGKVTADGLREEQIKRIIVPELERMSGMILEIAKYQEISEA</sequence>
<accession>A0A2W1L4D4</accession>
<dbReference type="Pfam" id="PF02602">
    <property type="entry name" value="HEM4"/>
    <property type="match status" value="1"/>
</dbReference>
<protein>
    <submittedName>
        <fullName evidence="2">Uroporphyrinogen-III synthase</fullName>
    </submittedName>
</protein>
<dbReference type="GO" id="GO:0004852">
    <property type="term" value="F:uroporphyrinogen-III synthase activity"/>
    <property type="evidence" value="ECO:0007669"/>
    <property type="project" value="InterPro"/>
</dbReference>
<comment type="caution">
    <text evidence="2">The sequence shown here is derived from an EMBL/GenBank/DDBJ whole genome shotgun (WGS) entry which is preliminary data.</text>
</comment>